<keyword evidence="4" id="KW-0040">ANK repeat</keyword>
<reference evidence="7 8" key="1">
    <citation type="journal article" date="2017" name="Mol. Ecol.">
        <title>Comparative and population genomic landscape of Phellinus noxius: A hypervariable fungus causing root rot in trees.</title>
        <authorList>
            <person name="Chung C.L."/>
            <person name="Lee T.J."/>
            <person name="Akiba M."/>
            <person name="Lee H.H."/>
            <person name="Kuo T.H."/>
            <person name="Liu D."/>
            <person name="Ke H.M."/>
            <person name="Yokoi T."/>
            <person name="Roa M.B."/>
            <person name="Lu M.J."/>
            <person name="Chang Y.Y."/>
            <person name="Ann P.J."/>
            <person name="Tsai J.N."/>
            <person name="Chen C.Y."/>
            <person name="Tzean S.S."/>
            <person name="Ota Y."/>
            <person name="Hattori T."/>
            <person name="Sahashi N."/>
            <person name="Liou R.F."/>
            <person name="Kikuchi T."/>
            <person name="Tsai I.J."/>
        </authorList>
    </citation>
    <scope>NUCLEOTIDE SEQUENCE [LARGE SCALE GENOMIC DNA]</scope>
    <source>
        <strain evidence="7 8">FFPRI411160</strain>
    </source>
</reference>
<keyword evidence="8" id="KW-1185">Reference proteome</keyword>
<name>A0A286UGK3_9AGAM</name>
<dbReference type="PANTHER" id="PTHR15263:SF1">
    <property type="entry name" value="NF-KAPPA-B INHIBITOR-LIKE PROTEIN 1"/>
    <property type="match status" value="1"/>
</dbReference>
<dbReference type="EMBL" id="NBII01000005">
    <property type="protein sequence ID" value="PAV18659.1"/>
    <property type="molecule type" value="Genomic_DNA"/>
</dbReference>
<dbReference type="GO" id="GO:0043124">
    <property type="term" value="P:negative regulation of canonical NF-kappaB signal transduction"/>
    <property type="evidence" value="ECO:0007669"/>
    <property type="project" value="InterPro"/>
</dbReference>
<dbReference type="AlphaFoldDB" id="A0A286UGK3"/>
<keyword evidence="5" id="KW-0539">Nucleus</keyword>
<sequence>MATTGYRFRRRVLLHSGTNPYYGLQYDLDFIGSRFPIYLIYTNDDVQSQCRPSPPRESAQKPFPTSCFARSPPTSDPAYVENYQRIFQHMNDPSFYEMPYFEGYTRSDCTYTPFLYEDGGMGRYWTNGTSTWFENQQQHQQHQHRRPNEVQEDLEANDVTDSDTFRPFIPPLYRTFENDFHCSTDTSEEFARQKAWDEISREIESEARAWSLEEEARRNASFREAERTREVQEEARRLQERSRVKEELRRKRIQEEMRKAREEEERERVRRKKAADERAMRHAWDVYEEKWTSLVIMSGKEDDGTEPLNFSSIPWPTFTKPSGLRSITPEAVSSFLLSPNHSTSQSPRERIKKALRRWHPDKFDRVLKHVVPDERALVEEGAGVVSRILSHNKLWRNKTNLSNSLLDNDVDEVNDG</sequence>
<feature type="region of interest" description="Disordered" evidence="6">
    <location>
        <begin position="219"/>
        <end position="241"/>
    </location>
</feature>
<accession>A0A286UGK3</accession>
<proteinExistence type="predicted"/>
<protein>
    <submittedName>
        <fullName evidence="7">Uncharacterized protein</fullName>
    </submittedName>
</protein>
<dbReference type="PANTHER" id="PTHR15263">
    <property type="entry name" value="I-KAPPA-B-LIKE PROTEIN IKBL"/>
    <property type="match status" value="1"/>
</dbReference>
<dbReference type="STRING" id="2282107.A0A286UGK3"/>
<comment type="subcellular location">
    <subcellularLocation>
        <location evidence="1">Nucleus</location>
    </subcellularLocation>
</comment>
<evidence type="ECO:0000256" key="4">
    <source>
        <dbReference type="ARBA" id="ARBA00023043"/>
    </source>
</evidence>
<dbReference type="GO" id="GO:0005634">
    <property type="term" value="C:nucleus"/>
    <property type="evidence" value="ECO:0007669"/>
    <property type="project" value="UniProtKB-SubCell"/>
</dbReference>
<evidence type="ECO:0000256" key="3">
    <source>
        <dbReference type="ARBA" id="ARBA00022737"/>
    </source>
</evidence>
<comment type="caution">
    <text evidence="7">The sequence shown here is derived from an EMBL/GenBank/DDBJ whole genome shotgun (WGS) entry which is preliminary data.</text>
</comment>
<evidence type="ECO:0000256" key="5">
    <source>
        <dbReference type="ARBA" id="ARBA00023242"/>
    </source>
</evidence>
<organism evidence="7 8">
    <name type="scientific">Pyrrhoderma noxium</name>
    <dbReference type="NCBI Taxonomy" id="2282107"/>
    <lineage>
        <taxon>Eukaryota</taxon>
        <taxon>Fungi</taxon>
        <taxon>Dikarya</taxon>
        <taxon>Basidiomycota</taxon>
        <taxon>Agaricomycotina</taxon>
        <taxon>Agaricomycetes</taxon>
        <taxon>Hymenochaetales</taxon>
        <taxon>Hymenochaetaceae</taxon>
        <taxon>Pyrrhoderma</taxon>
    </lineage>
</organism>
<keyword evidence="3" id="KW-0677">Repeat</keyword>
<keyword evidence="2" id="KW-0597">Phosphoprotein</keyword>
<evidence type="ECO:0000313" key="8">
    <source>
        <dbReference type="Proteomes" id="UP000217199"/>
    </source>
</evidence>
<dbReference type="Proteomes" id="UP000217199">
    <property type="component" value="Unassembled WGS sequence"/>
</dbReference>
<evidence type="ECO:0000313" key="7">
    <source>
        <dbReference type="EMBL" id="PAV18659.1"/>
    </source>
</evidence>
<evidence type="ECO:0000256" key="1">
    <source>
        <dbReference type="ARBA" id="ARBA00004123"/>
    </source>
</evidence>
<dbReference type="InParanoid" id="A0A286UGK3"/>
<evidence type="ECO:0000256" key="6">
    <source>
        <dbReference type="SAM" id="MobiDB-lite"/>
    </source>
</evidence>
<gene>
    <name evidence="7" type="ORF">PNOK_0550200</name>
</gene>
<dbReference type="OrthoDB" id="412109at2759"/>
<dbReference type="InterPro" id="IPR038753">
    <property type="entry name" value="NFKBIL1"/>
</dbReference>
<evidence type="ECO:0000256" key="2">
    <source>
        <dbReference type="ARBA" id="ARBA00022553"/>
    </source>
</evidence>
<feature type="region of interest" description="Disordered" evidence="6">
    <location>
        <begin position="49"/>
        <end position="70"/>
    </location>
</feature>